<feature type="region of interest" description="Disordered" evidence="1">
    <location>
        <begin position="892"/>
        <end position="911"/>
    </location>
</feature>
<feature type="compositionally biased region" description="Polar residues" evidence="1">
    <location>
        <begin position="310"/>
        <end position="323"/>
    </location>
</feature>
<feature type="compositionally biased region" description="Basic and acidic residues" evidence="1">
    <location>
        <begin position="51"/>
        <end position="68"/>
    </location>
</feature>
<evidence type="ECO:0000313" key="2">
    <source>
        <dbReference type="EMBL" id="KAK0993241.1"/>
    </source>
</evidence>
<feature type="region of interest" description="Disordered" evidence="1">
    <location>
        <begin position="92"/>
        <end position="214"/>
    </location>
</feature>
<feature type="compositionally biased region" description="Low complexity" evidence="1">
    <location>
        <begin position="35"/>
        <end position="49"/>
    </location>
</feature>
<feature type="region of interest" description="Disordered" evidence="1">
    <location>
        <begin position="1"/>
        <end position="73"/>
    </location>
</feature>
<protein>
    <recommendedName>
        <fullName evidence="4">BTB domain-containing protein</fullName>
    </recommendedName>
</protein>
<feature type="compositionally biased region" description="Pro residues" evidence="1">
    <location>
        <begin position="257"/>
        <end position="273"/>
    </location>
</feature>
<comment type="caution">
    <text evidence="2">The sequence shown here is derived from an EMBL/GenBank/DDBJ whole genome shotgun (WGS) entry which is preliminary data.</text>
</comment>
<reference evidence="2" key="1">
    <citation type="submission" date="2023-06" db="EMBL/GenBank/DDBJ databases">
        <title>Black Yeasts Isolated from many extreme environments.</title>
        <authorList>
            <person name="Coleine C."/>
            <person name="Stajich J.E."/>
            <person name="Selbmann L."/>
        </authorList>
    </citation>
    <scope>NUCLEOTIDE SEQUENCE</scope>
    <source>
        <strain evidence="2">CCFEE 5200</strain>
    </source>
</reference>
<dbReference type="AlphaFoldDB" id="A0AAN6QVM6"/>
<dbReference type="Proteomes" id="UP001175353">
    <property type="component" value="Unassembled WGS sequence"/>
</dbReference>
<feature type="compositionally biased region" description="Basic residues" evidence="1">
    <location>
        <begin position="1"/>
        <end position="11"/>
    </location>
</feature>
<feature type="region of interest" description="Disordered" evidence="1">
    <location>
        <begin position="430"/>
        <end position="510"/>
    </location>
</feature>
<feature type="region of interest" description="Disordered" evidence="1">
    <location>
        <begin position="227"/>
        <end position="401"/>
    </location>
</feature>
<gene>
    <name evidence="2" type="ORF">LTR91_008032</name>
</gene>
<feature type="compositionally biased region" description="Polar residues" evidence="1">
    <location>
        <begin position="92"/>
        <end position="105"/>
    </location>
</feature>
<keyword evidence="3" id="KW-1185">Reference proteome</keyword>
<feature type="compositionally biased region" description="Polar residues" evidence="1">
    <location>
        <begin position="354"/>
        <end position="364"/>
    </location>
</feature>
<evidence type="ECO:0000313" key="3">
    <source>
        <dbReference type="Proteomes" id="UP001175353"/>
    </source>
</evidence>
<feature type="region of interest" description="Disordered" evidence="1">
    <location>
        <begin position="747"/>
        <end position="770"/>
    </location>
</feature>
<accession>A0AAN6QVM6</accession>
<evidence type="ECO:0008006" key="4">
    <source>
        <dbReference type="Google" id="ProtNLM"/>
    </source>
</evidence>
<organism evidence="2 3">
    <name type="scientific">Friedmanniomyces endolithicus</name>
    <dbReference type="NCBI Taxonomy" id="329885"/>
    <lineage>
        <taxon>Eukaryota</taxon>
        <taxon>Fungi</taxon>
        <taxon>Dikarya</taxon>
        <taxon>Ascomycota</taxon>
        <taxon>Pezizomycotina</taxon>
        <taxon>Dothideomycetes</taxon>
        <taxon>Dothideomycetidae</taxon>
        <taxon>Mycosphaerellales</taxon>
        <taxon>Teratosphaeriaceae</taxon>
        <taxon>Friedmanniomyces</taxon>
    </lineage>
</organism>
<proteinExistence type="predicted"/>
<name>A0AAN6QVM6_9PEZI</name>
<dbReference type="EMBL" id="JAUJLE010000060">
    <property type="protein sequence ID" value="KAK0993241.1"/>
    <property type="molecule type" value="Genomic_DNA"/>
</dbReference>
<evidence type="ECO:0000256" key="1">
    <source>
        <dbReference type="SAM" id="MobiDB-lite"/>
    </source>
</evidence>
<feature type="compositionally biased region" description="Gly residues" evidence="1">
    <location>
        <begin position="108"/>
        <end position="120"/>
    </location>
</feature>
<feature type="compositionally biased region" description="Polar residues" evidence="1">
    <location>
        <begin position="227"/>
        <end position="238"/>
    </location>
</feature>
<sequence length="911" mass="98148">MSPSKPRRRKRDYLPAPPDLWVTSRDGGDEDVDGAGDANNADVADSAAENTRTHDLPTRNHNADHDPFHLSPFPPAPYAMNAFPAVAATAAQRPTPTLRNTQKSAVGNGLGGGIGGGWGGSAAAMPESNVAERSSSRPNGRKRPSQTRVVPAIPLALSKPRQSKTLPTVERQARAEETPAVTTPPTPATDVANTNGDDLEPRPASPPHTKADQVLRPLGPQQSLERVQNGVNHSTAGTPVSRDGVPMSPSDGATPNQPAPEPQTFSTPPPPPTSNQQALVSPFSGRKPNGKVDMRPLRTRLPPDFVPSADRQTPQSATSSPQHLLSRRSHHPSTNGIVFGGYDLATSSPAPPQSADSTLNSTQWPPLGSARPPPFVPSGHAYRNSEPVGRRVHDSPGVPWHMRSGLQPSMYPSPKFQHYAHAPFRYPPREVFTPAEDSQPNGFHHRSRSQSQTSNPGPKNVEDFRSPNTADDVNSPKYDFRGSTGFPPFSQQPRHHYGQLPQPAQHTSPAMISRSEDAEALRHHVYSHFGDSTLADCHLQIVEHESGLRQYLDAHKMILSRSPTLLDIIQGSEPPVSATLKLQVPIRLRDQHCIRTKPFIDCVRYLYGGPLIALNEFIHSPFDPAAPISNEERMETVLQYVATAAWLRLPAVVNRAMNIALSLLHWDTLGAVLAFALDGGLGPSFAIEDGSELSCASSDDSLAKPDGVGTPAHDPYSTDLLHRLIAYTVHTFPPNFYLDASAPQLASSPRLPPAPSTFQPDSLPASRSDPRLSQIRFGELSSEDHKLVPAQITTTISSLLLSLPFPLLKAVLEHNMMVHQLGADTVASIMRQVVAEREVRRKRALGARGTAAAAVGEQLERASEEDPAVRDLGFEERVEVCGVRGAGFRLARQGRGVDTPGSSGAGSEGGK</sequence>